<evidence type="ECO:0000313" key="1">
    <source>
        <dbReference type="EMBL" id="CAI5448439.1"/>
    </source>
</evidence>
<comment type="caution">
    <text evidence="1">The sequence shown here is derived from an EMBL/GenBank/DDBJ whole genome shotgun (WGS) entry which is preliminary data.</text>
</comment>
<gene>
    <name evidence="1" type="ORF">CAMP_LOCUS11076</name>
</gene>
<dbReference type="AlphaFoldDB" id="A0A9P1IQC6"/>
<dbReference type="EMBL" id="CANHGI010000004">
    <property type="protein sequence ID" value="CAI5448439.1"/>
    <property type="molecule type" value="Genomic_DNA"/>
</dbReference>
<name>A0A9P1IQC6_9PELO</name>
<evidence type="ECO:0000313" key="2">
    <source>
        <dbReference type="Proteomes" id="UP001152747"/>
    </source>
</evidence>
<dbReference type="Proteomes" id="UP001152747">
    <property type="component" value="Unassembled WGS sequence"/>
</dbReference>
<accession>A0A9P1IQC6</accession>
<sequence>MSTFEIGSRMYILASDFFLPKNTLKLRRTTEIMEIRKAFNGYLKKVSTYLHSGISKSELNATIEKCWQPRYSDENFSNKLWKQIINEEIQDYFDDYEDYDYTKECLVEMWRLKREKTEQNCEIFLTLAKTWPVSYSMLARKNLRNMLEQIYENMCISKDDLFQLIEDHLEIDNLKIIPKLTPIIREEISNYFDTVITNFYIRKKKKSQSDTEKTIIHTESYVTLQIHTFFKFVFENIKGGTEISQISLDPSIYANFSNKFAWKFFDVLWISTIQEQIRQNFDTIQILDDGLNFEMTFFKKKPDNPEINDDFKA</sequence>
<protein>
    <submittedName>
        <fullName evidence="1">Uncharacterized protein</fullName>
    </submittedName>
</protein>
<proteinExistence type="predicted"/>
<reference evidence="1" key="1">
    <citation type="submission" date="2022-11" db="EMBL/GenBank/DDBJ databases">
        <authorList>
            <person name="Kikuchi T."/>
        </authorList>
    </citation>
    <scope>NUCLEOTIDE SEQUENCE</scope>
    <source>
        <strain evidence="1">PS1010</strain>
    </source>
</reference>
<organism evidence="1 2">
    <name type="scientific">Caenorhabditis angaria</name>
    <dbReference type="NCBI Taxonomy" id="860376"/>
    <lineage>
        <taxon>Eukaryota</taxon>
        <taxon>Metazoa</taxon>
        <taxon>Ecdysozoa</taxon>
        <taxon>Nematoda</taxon>
        <taxon>Chromadorea</taxon>
        <taxon>Rhabditida</taxon>
        <taxon>Rhabditina</taxon>
        <taxon>Rhabditomorpha</taxon>
        <taxon>Rhabditoidea</taxon>
        <taxon>Rhabditidae</taxon>
        <taxon>Peloderinae</taxon>
        <taxon>Caenorhabditis</taxon>
    </lineage>
</organism>
<keyword evidence="2" id="KW-1185">Reference proteome</keyword>